<dbReference type="Gene3D" id="3.40.630.30">
    <property type="match status" value="1"/>
</dbReference>
<keyword evidence="3" id="KW-1185">Reference proteome</keyword>
<dbReference type="EMBL" id="JAAIKB010000010">
    <property type="protein sequence ID" value="NGM22714.1"/>
    <property type="molecule type" value="Genomic_DNA"/>
</dbReference>
<dbReference type="GO" id="GO:0016747">
    <property type="term" value="F:acyltransferase activity, transferring groups other than amino-acyl groups"/>
    <property type="evidence" value="ECO:0007669"/>
    <property type="project" value="InterPro"/>
</dbReference>
<dbReference type="RefSeq" id="WP_164696612.1">
    <property type="nucleotide sequence ID" value="NZ_JAAIKB010000010.1"/>
</dbReference>
<reference evidence="2 3" key="1">
    <citation type="submission" date="2020-03" db="EMBL/GenBank/DDBJ databases">
        <title>Roseomonas stagni sp. nov., isolated from pond water in Japan.</title>
        <authorList>
            <person name="Furuhata K."/>
            <person name="Miyamoto H."/>
            <person name="Goto K."/>
        </authorList>
    </citation>
    <scope>NUCLEOTIDE SEQUENCE [LARGE SCALE GENOMIC DNA]</scope>
    <source>
        <strain evidence="2 3">PeD5</strain>
    </source>
</reference>
<protein>
    <submittedName>
        <fullName evidence="2">GNAT family N-acetyltransferase</fullName>
    </submittedName>
</protein>
<evidence type="ECO:0000259" key="1">
    <source>
        <dbReference type="PROSITE" id="PS51186"/>
    </source>
</evidence>
<gene>
    <name evidence="2" type="ORF">G3576_22065</name>
</gene>
<dbReference type="Proteomes" id="UP000475385">
    <property type="component" value="Unassembled WGS sequence"/>
</dbReference>
<dbReference type="PROSITE" id="PS51186">
    <property type="entry name" value="GNAT"/>
    <property type="match status" value="1"/>
</dbReference>
<name>A0A6M1LSZ5_9PROT</name>
<dbReference type="InterPro" id="IPR016181">
    <property type="entry name" value="Acyl_CoA_acyltransferase"/>
</dbReference>
<organism evidence="2 3">
    <name type="scientific">Falsiroseomonas algicola</name>
    <dbReference type="NCBI Taxonomy" id="2716930"/>
    <lineage>
        <taxon>Bacteria</taxon>
        <taxon>Pseudomonadati</taxon>
        <taxon>Pseudomonadota</taxon>
        <taxon>Alphaproteobacteria</taxon>
        <taxon>Acetobacterales</taxon>
        <taxon>Roseomonadaceae</taxon>
        <taxon>Falsiroseomonas</taxon>
    </lineage>
</organism>
<evidence type="ECO:0000313" key="2">
    <source>
        <dbReference type="EMBL" id="NGM22714.1"/>
    </source>
</evidence>
<comment type="caution">
    <text evidence="2">The sequence shown here is derived from an EMBL/GenBank/DDBJ whole genome shotgun (WGS) entry which is preliminary data.</text>
</comment>
<dbReference type="Pfam" id="PF13302">
    <property type="entry name" value="Acetyltransf_3"/>
    <property type="match status" value="1"/>
</dbReference>
<evidence type="ECO:0000313" key="3">
    <source>
        <dbReference type="Proteomes" id="UP000475385"/>
    </source>
</evidence>
<proteinExistence type="predicted"/>
<accession>A0A6M1LSZ5</accession>
<dbReference type="SUPFAM" id="SSF55729">
    <property type="entry name" value="Acyl-CoA N-acyltransferases (Nat)"/>
    <property type="match status" value="1"/>
</dbReference>
<sequence length="185" mass="19688">MTALRIPDAELLPEYEAALARGWSPTAVAPEATRLRHLDAIAADPAAFLASLDEREAKGAPVILPDGSAVPRLPGFSRWIVADGFCGVVNMRWQPGTAALPDHVLGHVGYGVVPWRRREGHATRALGLLLAEIAPLGLPFVELTTDPANEASIAVIRAQGGVLVERFRKTASHGGGAALRWRITV</sequence>
<dbReference type="AlphaFoldDB" id="A0A6M1LSZ5"/>
<dbReference type="InterPro" id="IPR000182">
    <property type="entry name" value="GNAT_dom"/>
</dbReference>
<feature type="domain" description="N-acetyltransferase" evidence="1">
    <location>
        <begin position="33"/>
        <end position="185"/>
    </location>
</feature>